<dbReference type="InterPro" id="IPR000760">
    <property type="entry name" value="Inositol_monophosphatase-like"/>
</dbReference>
<evidence type="ECO:0000256" key="11">
    <source>
        <dbReference type="ARBA" id="ARBA00022989"/>
    </source>
</evidence>
<comment type="pathway">
    <text evidence="4">Polyol metabolism; myo-inositol biosynthesis; myo-inositol from D-glucose 6-phosphate: step 2/2.</text>
</comment>
<dbReference type="FunFam" id="3.30.540.10:FF:000012">
    <property type="entry name" value="Blast:Putative inositol monophosphatase 3"/>
    <property type="match status" value="1"/>
</dbReference>
<sequence length="346" mass="38230">MNLGGSVRFNKTGICIIAIFGIILIIYMTRSINVDTTSKFDNQKSNDLSMSKLLLAAINMAEKGGLEVVNIKNKQNLNIKSKGLTNDGVVNPVTEADLNSHCVMFYGLKKLFPALQIISEEERSEKECEEVVTKQIFDLDGLVNFDPSKVVEEVLPIQDITVWIDPLDATKEFTENLLEYITTLVCVAYKGIPIMGVIHRPFGTLPKTSWAWVNKAKSEDLNPIKKTEEVIIISRSHIGEGMKMVHNAFGDDVKVVTAGGAGYKVMQLVTGNATAYIHSKYISKWDICAGNAILNALGGHMTTLKNEDLDYSSSSNFKNSQGLIATVTNHDYYANKLKKFIADNIV</sequence>
<feature type="binding site" evidence="16">
    <location>
        <position position="167"/>
    </location>
    <ligand>
        <name>Mg(2+)</name>
        <dbReference type="ChEBI" id="CHEBI:18420"/>
        <label>1</label>
        <note>catalytic</note>
    </ligand>
</feature>
<feature type="binding site" evidence="16">
    <location>
        <position position="120"/>
    </location>
    <ligand>
        <name>Mg(2+)</name>
        <dbReference type="ChEBI" id="CHEBI:18420"/>
        <label>1</label>
        <note>catalytic</note>
    </ligand>
</feature>
<keyword evidence="7 17" id="KW-0812">Transmembrane</keyword>
<dbReference type="PANTHER" id="PTHR43028:SF4">
    <property type="entry name" value="INOSITOL MONOPHOSPHATASE 3"/>
    <property type="match status" value="1"/>
</dbReference>
<evidence type="ECO:0000256" key="12">
    <source>
        <dbReference type="ARBA" id="ARBA00023136"/>
    </source>
</evidence>
<proteinExistence type="inferred from homology"/>
<dbReference type="Pfam" id="PF00459">
    <property type="entry name" value="Inositol_P"/>
    <property type="match status" value="1"/>
</dbReference>
<feature type="binding site" evidence="16">
    <location>
        <position position="165"/>
    </location>
    <ligand>
        <name>Mg(2+)</name>
        <dbReference type="ChEBI" id="CHEBI:18420"/>
        <label>1</label>
        <note>catalytic</note>
    </ligand>
</feature>
<dbReference type="GO" id="GO:0052834">
    <property type="term" value="F:inositol monophosphate phosphatase activity"/>
    <property type="evidence" value="ECO:0007669"/>
    <property type="project" value="UniProtKB-EC"/>
</dbReference>
<comment type="subcellular location">
    <subcellularLocation>
        <location evidence="3">Membrane</location>
        <topology evidence="3">Single-pass membrane protein</topology>
    </subcellularLocation>
</comment>
<dbReference type="Gene3D" id="3.30.540.10">
    <property type="entry name" value="Fructose-1,6-Bisphosphatase, subunit A, domain 1"/>
    <property type="match status" value="1"/>
</dbReference>
<comment type="cofactor">
    <cofactor evidence="2 16">
        <name>Mg(2+)</name>
        <dbReference type="ChEBI" id="CHEBI:18420"/>
    </cofactor>
</comment>
<evidence type="ECO:0000256" key="15">
    <source>
        <dbReference type="ARBA" id="ARBA00074068"/>
    </source>
</evidence>
<dbReference type="GO" id="GO:0046872">
    <property type="term" value="F:metal ion binding"/>
    <property type="evidence" value="ECO:0007669"/>
    <property type="project" value="UniProtKB-KW"/>
</dbReference>
<name>A0A1B6CG61_9HEMI</name>
<feature type="transmembrane region" description="Helical" evidence="17">
    <location>
        <begin position="12"/>
        <end position="29"/>
    </location>
</feature>
<comment type="catalytic activity">
    <reaction evidence="1">
        <text>a myo-inositol phosphate + H2O = myo-inositol + phosphate</text>
        <dbReference type="Rhea" id="RHEA:24056"/>
        <dbReference type="ChEBI" id="CHEBI:15377"/>
        <dbReference type="ChEBI" id="CHEBI:17268"/>
        <dbReference type="ChEBI" id="CHEBI:43474"/>
        <dbReference type="ChEBI" id="CHEBI:84139"/>
        <dbReference type="EC" id="3.1.3.25"/>
    </reaction>
</comment>
<evidence type="ECO:0000256" key="5">
    <source>
        <dbReference type="ARBA" id="ARBA00009759"/>
    </source>
</evidence>
<organism evidence="18">
    <name type="scientific">Clastoptera arizonana</name>
    <name type="common">Arizona spittle bug</name>
    <dbReference type="NCBI Taxonomy" id="38151"/>
    <lineage>
        <taxon>Eukaryota</taxon>
        <taxon>Metazoa</taxon>
        <taxon>Ecdysozoa</taxon>
        <taxon>Arthropoda</taxon>
        <taxon>Hexapoda</taxon>
        <taxon>Insecta</taxon>
        <taxon>Pterygota</taxon>
        <taxon>Neoptera</taxon>
        <taxon>Paraneoptera</taxon>
        <taxon>Hemiptera</taxon>
        <taxon>Auchenorrhyncha</taxon>
        <taxon>Cercopoidea</taxon>
        <taxon>Clastopteridae</taxon>
        <taxon>Clastoptera</taxon>
    </lineage>
</organism>
<keyword evidence="9" id="KW-0378">Hydrolase</keyword>
<evidence type="ECO:0000256" key="1">
    <source>
        <dbReference type="ARBA" id="ARBA00001033"/>
    </source>
</evidence>
<comment type="similarity">
    <text evidence="5">Belongs to the inositol monophosphatase superfamily.</text>
</comment>
<dbReference type="EMBL" id="GEDC01024876">
    <property type="protein sequence ID" value="JAS12422.1"/>
    <property type="molecule type" value="Transcribed_RNA"/>
</dbReference>
<evidence type="ECO:0000256" key="4">
    <source>
        <dbReference type="ARBA" id="ARBA00005152"/>
    </source>
</evidence>
<dbReference type="PANTHER" id="PTHR43028">
    <property type="entry name" value="3'(2'),5'-BISPHOSPHATE NUCLEOTIDASE 1"/>
    <property type="match status" value="1"/>
</dbReference>
<evidence type="ECO:0000313" key="18">
    <source>
        <dbReference type="EMBL" id="JAS12422.1"/>
    </source>
</evidence>
<dbReference type="EC" id="3.1.3.25" evidence="6"/>
<evidence type="ECO:0000256" key="8">
    <source>
        <dbReference type="ARBA" id="ARBA00022723"/>
    </source>
</evidence>
<keyword evidence="10 16" id="KW-0460">Magnesium</keyword>
<dbReference type="SUPFAM" id="SSF56655">
    <property type="entry name" value="Carbohydrate phosphatase"/>
    <property type="match status" value="1"/>
</dbReference>
<dbReference type="FunFam" id="3.40.190.80:FF:000007">
    <property type="entry name" value="Blast:Putative inositol monophosphatase 3"/>
    <property type="match status" value="1"/>
</dbReference>
<protein>
    <recommendedName>
        <fullName evidence="15">Putative inositol monophosphatase 3</fullName>
        <ecNumber evidence="6">3.1.3.25</ecNumber>
    </recommendedName>
    <alternativeName>
        <fullName evidence="14">Inositol-1(or 4)-monophosphatase 3</fullName>
    </alternativeName>
    <alternativeName>
        <fullName evidence="13">Myo-inositol monophosphatase A3</fullName>
    </alternativeName>
</protein>
<keyword evidence="12 17" id="KW-0472">Membrane</keyword>
<keyword evidence="8 16" id="KW-0479">Metal-binding</keyword>
<dbReference type="InterPro" id="IPR050725">
    <property type="entry name" value="CysQ/Inositol_MonoPase"/>
</dbReference>
<evidence type="ECO:0000256" key="6">
    <source>
        <dbReference type="ARBA" id="ARBA00013106"/>
    </source>
</evidence>
<accession>A0A1B6CG61</accession>
<keyword evidence="11 17" id="KW-1133">Transmembrane helix</keyword>
<feature type="binding site" evidence="16">
    <location>
        <position position="286"/>
    </location>
    <ligand>
        <name>Mg(2+)</name>
        <dbReference type="ChEBI" id="CHEBI:18420"/>
        <label>1</label>
        <note>catalytic</note>
    </ligand>
</feature>
<dbReference type="GO" id="GO:0008254">
    <property type="term" value="F:3'-nucleotidase activity"/>
    <property type="evidence" value="ECO:0007669"/>
    <property type="project" value="TreeGrafter"/>
</dbReference>
<evidence type="ECO:0000256" key="7">
    <source>
        <dbReference type="ARBA" id="ARBA00022692"/>
    </source>
</evidence>
<evidence type="ECO:0000256" key="14">
    <source>
        <dbReference type="ARBA" id="ARBA00042949"/>
    </source>
</evidence>
<dbReference type="PROSITE" id="PS00630">
    <property type="entry name" value="IMP_2"/>
    <property type="match status" value="1"/>
</dbReference>
<evidence type="ECO:0000256" key="10">
    <source>
        <dbReference type="ARBA" id="ARBA00022842"/>
    </source>
</evidence>
<evidence type="ECO:0000256" key="16">
    <source>
        <dbReference type="PIRSR" id="PIRSR600760-2"/>
    </source>
</evidence>
<feature type="binding site" evidence="16">
    <location>
        <position position="168"/>
    </location>
    <ligand>
        <name>Mg(2+)</name>
        <dbReference type="ChEBI" id="CHEBI:18420"/>
        <label>1</label>
        <note>catalytic</note>
    </ligand>
</feature>
<dbReference type="InterPro" id="IPR020550">
    <property type="entry name" value="Inositol_monophosphatase_CS"/>
</dbReference>
<evidence type="ECO:0000256" key="9">
    <source>
        <dbReference type="ARBA" id="ARBA00022801"/>
    </source>
</evidence>
<evidence type="ECO:0000256" key="3">
    <source>
        <dbReference type="ARBA" id="ARBA00004167"/>
    </source>
</evidence>
<dbReference type="GO" id="GO:0046854">
    <property type="term" value="P:phosphatidylinositol phosphate biosynthetic process"/>
    <property type="evidence" value="ECO:0007669"/>
    <property type="project" value="InterPro"/>
</dbReference>
<evidence type="ECO:0000256" key="13">
    <source>
        <dbReference type="ARBA" id="ARBA00042119"/>
    </source>
</evidence>
<dbReference type="AlphaFoldDB" id="A0A1B6CG61"/>
<reference evidence="18" key="1">
    <citation type="submission" date="2015-12" db="EMBL/GenBank/DDBJ databases">
        <title>De novo transcriptome assembly of four potential Pierce s Disease insect vectors from Arizona vineyards.</title>
        <authorList>
            <person name="Tassone E.E."/>
        </authorList>
    </citation>
    <scope>NUCLEOTIDE SEQUENCE</scope>
</reference>
<dbReference type="GO" id="GO:0005794">
    <property type="term" value="C:Golgi apparatus"/>
    <property type="evidence" value="ECO:0007669"/>
    <property type="project" value="UniProtKB-ARBA"/>
</dbReference>
<dbReference type="Gene3D" id="3.40.190.80">
    <property type="match status" value="1"/>
</dbReference>
<evidence type="ECO:0000256" key="17">
    <source>
        <dbReference type="SAM" id="Phobius"/>
    </source>
</evidence>
<gene>
    <name evidence="18" type="ORF">g.6181</name>
</gene>
<evidence type="ECO:0000256" key="2">
    <source>
        <dbReference type="ARBA" id="ARBA00001946"/>
    </source>
</evidence>
<dbReference type="GO" id="GO:0016020">
    <property type="term" value="C:membrane"/>
    <property type="evidence" value="ECO:0007669"/>
    <property type="project" value="UniProtKB-SubCell"/>
</dbReference>